<keyword evidence="1" id="KW-1133">Transmembrane helix</keyword>
<reference evidence="2 3" key="1">
    <citation type="submission" date="2020-08" db="EMBL/GenBank/DDBJ databases">
        <title>Genomic Encyclopedia of Type Strains, Phase IV (KMG-IV): sequencing the most valuable type-strain genomes for metagenomic binning, comparative biology and taxonomic classification.</title>
        <authorList>
            <person name="Goeker M."/>
        </authorList>
    </citation>
    <scope>NUCLEOTIDE SEQUENCE [LARGE SCALE GENOMIC DNA]</scope>
    <source>
        <strain evidence="2 3">DSM 106739</strain>
    </source>
</reference>
<proteinExistence type="predicted"/>
<sequence length="47" mass="5451">MALEILFGTDIGLLSLFTIVFVLGMGGYLWHFARKHMQDEEEHLHPH</sequence>
<comment type="caution">
    <text evidence="2">The sequence shown here is derived from an EMBL/GenBank/DDBJ whole genome shotgun (WGS) entry which is preliminary data.</text>
</comment>
<feature type="transmembrane region" description="Helical" evidence="1">
    <location>
        <begin position="12"/>
        <end position="30"/>
    </location>
</feature>
<dbReference type="InterPro" id="IPR021494">
    <property type="entry name" value="DUF3149"/>
</dbReference>
<evidence type="ECO:0000313" key="2">
    <source>
        <dbReference type="EMBL" id="MBB4010979.1"/>
    </source>
</evidence>
<dbReference type="EMBL" id="JACIET010000001">
    <property type="protein sequence ID" value="MBB4010979.1"/>
    <property type="molecule type" value="Genomic_DNA"/>
</dbReference>
<accession>A0A840BH83</accession>
<name>A0A840BH83_9RHOO</name>
<dbReference type="AlphaFoldDB" id="A0A840BH83"/>
<evidence type="ECO:0008006" key="4">
    <source>
        <dbReference type="Google" id="ProtNLM"/>
    </source>
</evidence>
<keyword evidence="3" id="KW-1185">Reference proteome</keyword>
<evidence type="ECO:0000256" key="1">
    <source>
        <dbReference type="SAM" id="Phobius"/>
    </source>
</evidence>
<keyword evidence="1" id="KW-0812">Transmembrane</keyword>
<keyword evidence="1" id="KW-0472">Membrane</keyword>
<gene>
    <name evidence="2" type="ORF">GGR36_000287</name>
</gene>
<organism evidence="2 3">
    <name type="scientific">Niveibacterium umoris</name>
    <dbReference type="NCBI Taxonomy" id="1193620"/>
    <lineage>
        <taxon>Bacteria</taxon>
        <taxon>Pseudomonadati</taxon>
        <taxon>Pseudomonadota</taxon>
        <taxon>Betaproteobacteria</taxon>
        <taxon>Rhodocyclales</taxon>
        <taxon>Rhodocyclaceae</taxon>
        <taxon>Niveibacterium</taxon>
    </lineage>
</organism>
<evidence type="ECO:0000313" key="3">
    <source>
        <dbReference type="Proteomes" id="UP000561045"/>
    </source>
</evidence>
<dbReference type="Pfam" id="PF11346">
    <property type="entry name" value="DUF3149"/>
    <property type="match status" value="1"/>
</dbReference>
<dbReference type="Proteomes" id="UP000561045">
    <property type="component" value="Unassembled WGS sequence"/>
</dbReference>
<dbReference type="RefSeq" id="WP_183631129.1">
    <property type="nucleotide sequence ID" value="NZ_BAABLE010000011.1"/>
</dbReference>
<protein>
    <recommendedName>
        <fullName evidence="4">DUF3149 domain-containing protein</fullName>
    </recommendedName>
</protein>